<comment type="caution">
    <text evidence="1">The sequence shown here is derived from an EMBL/GenBank/DDBJ whole genome shotgun (WGS) entry which is preliminary data.</text>
</comment>
<gene>
    <name evidence="1" type="ORF">A3860_10900</name>
</gene>
<dbReference type="EMBL" id="LVYD01000124">
    <property type="protein sequence ID" value="OQP57067.1"/>
    <property type="molecule type" value="Genomic_DNA"/>
</dbReference>
<sequence length="298" mass="34352">MAEVFAPFIINRTMHNLTFYSMAGRNFVRTKSSLTKKRVLRSPEFERTRYHAGLLAKASRIGSLVYNELPEYWRQGWMYRSFTGEAYTMLKVGKSEQEIQQVLLQRYVEEVASKQLKEPITAPLHIQPKRPYRKSAGAYWRGKTIKRNRRKAHQQKLLYNAGLLARASKLGSKLYAHVSSRYKCRRYYQQLTAWAMQLLKEEWHEADILAVLLPAVREKQVSQNQQPAQGGLVIHPNGQYYFITPLYKRFDFDGGQLLYRSSAPVASHSCAFGSLFNTKKAPPGDGAVTISYSFLLDQ</sequence>
<dbReference type="RefSeq" id="WP_081156031.1">
    <property type="nucleotide sequence ID" value="NZ_LVYD01000124.1"/>
</dbReference>
<dbReference type="AlphaFoldDB" id="A0A1V9FFK2"/>
<accession>A0A1V9FFK2</accession>
<proteinExistence type="predicted"/>
<evidence type="ECO:0000313" key="1">
    <source>
        <dbReference type="EMBL" id="OQP57067.1"/>
    </source>
</evidence>
<keyword evidence="2" id="KW-1185">Reference proteome</keyword>
<organism evidence="1 2">
    <name type="scientific">Niastella vici</name>
    <dbReference type="NCBI Taxonomy" id="1703345"/>
    <lineage>
        <taxon>Bacteria</taxon>
        <taxon>Pseudomonadati</taxon>
        <taxon>Bacteroidota</taxon>
        <taxon>Chitinophagia</taxon>
        <taxon>Chitinophagales</taxon>
        <taxon>Chitinophagaceae</taxon>
        <taxon>Niastella</taxon>
    </lineage>
</organism>
<protein>
    <submittedName>
        <fullName evidence="1">Uncharacterized protein</fullName>
    </submittedName>
</protein>
<evidence type="ECO:0000313" key="2">
    <source>
        <dbReference type="Proteomes" id="UP000192796"/>
    </source>
</evidence>
<dbReference type="Proteomes" id="UP000192796">
    <property type="component" value="Unassembled WGS sequence"/>
</dbReference>
<dbReference type="OrthoDB" id="672632at2"/>
<name>A0A1V9FFK2_9BACT</name>
<reference evidence="1 2" key="1">
    <citation type="submission" date="2016-03" db="EMBL/GenBank/DDBJ databases">
        <title>Niastella vici sp. nov., isolated from farmland soil.</title>
        <authorList>
            <person name="Chen L."/>
            <person name="Wang D."/>
            <person name="Yang S."/>
            <person name="Wang G."/>
        </authorList>
    </citation>
    <scope>NUCLEOTIDE SEQUENCE [LARGE SCALE GENOMIC DNA]</scope>
    <source>
        <strain evidence="1 2">DJ57</strain>
    </source>
</reference>